<dbReference type="AlphaFoldDB" id="A0A835H938"/>
<accession>A0A835H938</accession>
<feature type="region of interest" description="Disordered" evidence="1">
    <location>
        <begin position="67"/>
        <end position="338"/>
    </location>
</feature>
<name>A0A835H938_9MAGN</name>
<feature type="region of interest" description="Disordered" evidence="1">
    <location>
        <begin position="372"/>
        <end position="392"/>
    </location>
</feature>
<dbReference type="EMBL" id="JADFTS010000007">
    <property type="protein sequence ID" value="KAF9595970.1"/>
    <property type="molecule type" value="Genomic_DNA"/>
</dbReference>
<protein>
    <submittedName>
        <fullName evidence="2">Uncharacterized protein</fullName>
    </submittedName>
</protein>
<gene>
    <name evidence="2" type="ORF">IFM89_006716</name>
</gene>
<evidence type="ECO:0000256" key="1">
    <source>
        <dbReference type="SAM" id="MobiDB-lite"/>
    </source>
</evidence>
<dbReference type="Proteomes" id="UP000631114">
    <property type="component" value="Unassembled WGS sequence"/>
</dbReference>
<comment type="caution">
    <text evidence="2">The sequence shown here is derived from an EMBL/GenBank/DDBJ whole genome shotgun (WGS) entry which is preliminary data.</text>
</comment>
<keyword evidence="3" id="KW-1185">Reference proteome</keyword>
<reference evidence="2 3" key="1">
    <citation type="submission" date="2020-10" db="EMBL/GenBank/DDBJ databases">
        <title>The Coptis chinensis genome and diversification of protoberbering-type alkaloids.</title>
        <authorList>
            <person name="Wang B."/>
            <person name="Shu S."/>
            <person name="Song C."/>
            <person name="Liu Y."/>
        </authorList>
    </citation>
    <scope>NUCLEOTIDE SEQUENCE [LARGE SCALE GENOMIC DNA]</scope>
    <source>
        <strain evidence="2">HL-2020</strain>
        <tissue evidence="2">Leaf</tissue>
    </source>
</reference>
<feature type="region of interest" description="Disordered" evidence="1">
    <location>
        <begin position="742"/>
        <end position="763"/>
    </location>
</feature>
<evidence type="ECO:0000313" key="2">
    <source>
        <dbReference type="EMBL" id="KAF9595970.1"/>
    </source>
</evidence>
<feature type="compositionally biased region" description="Polar residues" evidence="1">
    <location>
        <begin position="131"/>
        <end position="145"/>
    </location>
</feature>
<feature type="compositionally biased region" description="Acidic residues" evidence="1">
    <location>
        <begin position="67"/>
        <end position="76"/>
    </location>
</feature>
<sequence length="763" mass="85957">MVKDALERERNDPSQSYNIITENHVIARETVTVIVQTTQDFLLHGPRGGKTDLRSYLKRKLKISPVEEDIGEEEDNKEEHEHSSEDESQQAPAKRVRRSSEPQTKFPIGKDVRNKRAPLLKNIVAPLSENRPASQLKNKPAQQSKIKPPPLKNNDAPISENRPAPQLKNKPAQSSKIKPPPLKNNEAPLSENRPSPQLKNKPAQPSKIKPPPLKNNEAPLSENRPAPQLKNKPAQPSKIKPPLLKNNEAPLSENRPAPQLKNKPAQPLKIKPPPLKNNEAPLSENRPAPQLKNKPAQPSKIKPPPLKNKEPPSTIKAAASKNKIAPSPPSQTNCGTEDPLLERVSATATIRRPLQLTTSKETTKADTLRVSTYGESKSKEKPRVTNGNVSTEPTIDLNFGADILQLDTMEVEPDNVQMKMFDSQPEVEQLKDYNKLNGREERAVEVCLDNLLEVMLVGLPLIKRNPTILARHSLPLNPAQSTESKVLAQVYWWLYDQTLKIGHAADLTVRVYGYFVYLTLLDRSYNRLARYEDFMTIREPSKYYAIIPDTQMLVYMESLYATVGETLSDRSLTTEEKISVLASNMSWSLRLTFKELLEENTRIPYTTKSKGLMMAFDLSNHLWILVVFCFRTWTCLIYDSLEGVIADPTPRLEKICTLLPLISFFNFVMDNNISSKACTIRFGGRFGGRDDLEVPDISIVLSNLNRQTSTGVKKDSIVYIMQLYGVSCKILIDTTKTYHKIRPQNTGPNLQEHESTLSSHIPR</sequence>
<proteinExistence type="predicted"/>
<organism evidence="2 3">
    <name type="scientific">Coptis chinensis</name>
    <dbReference type="NCBI Taxonomy" id="261450"/>
    <lineage>
        <taxon>Eukaryota</taxon>
        <taxon>Viridiplantae</taxon>
        <taxon>Streptophyta</taxon>
        <taxon>Embryophyta</taxon>
        <taxon>Tracheophyta</taxon>
        <taxon>Spermatophyta</taxon>
        <taxon>Magnoliopsida</taxon>
        <taxon>Ranunculales</taxon>
        <taxon>Ranunculaceae</taxon>
        <taxon>Coptidoideae</taxon>
        <taxon>Coptis</taxon>
    </lineage>
</organism>
<evidence type="ECO:0000313" key="3">
    <source>
        <dbReference type="Proteomes" id="UP000631114"/>
    </source>
</evidence>